<protein>
    <submittedName>
        <fullName evidence="1">Uncharacterized protein</fullName>
    </submittedName>
</protein>
<dbReference type="EMBL" id="OU015584">
    <property type="protein sequence ID" value="CAG5083120.1"/>
    <property type="molecule type" value="Genomic_DNA"/>
</dbReference>
<accession>A0A916JNY1</accession>
<dbReference type="KEGG" id="ptan:CRYO30217_02093"/>
<sequence>MARQKGIIKLEGKIGDISFYKSKDGYLAREKGGVDASRIKNDPAFERTRENGSEFGGSARSGKLLRDAIRTMMQNASDSRVTSRLTKLMTQIKNLDGTSVRGARNVGVGIAVPAAKALLKGFNFNDKAILGSILFNPFGVDLGTGVITLDDLIPINDLNTPSGATHITLRGAWAKVDFATGDTDVQETNAVNLPIDATSTNVVLTPVAAAAGAGTDLFLLMVEFFQEVNGNQYTLKNGAYNALSIVEVQ</sequence>
<evidence type="ECO:0000313" key="1">
    <source>
        <dbReference type="EMBL" id="CAG5083120.1"/>
    </source>
</evidence>
<gene>
    <name evidence="1" type="ORF">CRYO30217_02093</name>
</gene>
<keyword evidence="2" id="KW-1185">Reference proteome</keyword>
<dbReference type="RefSeq" id="WP_258542305.1">
    <property type="nucleotide sequence ID" value="NZ_OU015584.1"/>
</dbReference>
<evidence type="ECO:0000313" key="2">
    <source>
        <dbReference type="Proteomes" id="UP000683507"/>
    </source>
</evidence>
<organism evidence="1 2">
    <name type="scientific">Parvicella tangerina</name>
    <dbReference type="NCBI Taxonomy" id="2829795"/>
    <lineage>
        <taxon>Bacteria</taxon>
        <taxon>Pseudomonadati</taxon>
        <taxon>Bacteroidota</taxon>
        <taxon>Flavobacteriia</taxon>
        <taxon>Flavobacteriales</taxon>
        <taxon>Parvicellaceae</taxon>
        <taxon>Parvicella</taxon>
    </lineage>
</organism>
<dbReference type="AlphaFoldDB" id="A0A916JNY1"/>
<name>A0A916JNY1_9FLAO</name>
<proteinExistence type="predicted"/>
<reference evidence="1" key="1">
    <citation type="submission" date="2021-04" db="EMBL/GenBank/DDBJ databases">
        <authorList>
            <person name="Rodrigo-Torres L."/>
            <person name="Arahal R. D."/>
            <person name="Lucena T."/>
        </authorList>
    </citation>
    <scope>NUCLEOTIDE SEQUENCE</scope>
    <source>
        <strain evidence="1">AS29M-1</strain>
    </source>
</reference>
<dbReference type="Proteomes" id="UP000683507">
    <property type="component" value="Chromosome"/>
</dbReference>